<protein>
    <submittedName>
        <fullName evidence="1">Uncharacterized protein</fullName>
    </submittedName>
</protein>
<reference evidence="1 2" key="1">
    <citation type="submission" date="2015-08" db="EMBL/GenBank/DDBJ databases">
        <title>Next Generation Sequencing and Analysis of the Genome of Puccinia sorghi L Schw, the Causal Agent of Maize Common Rust.</title>
        <authorList>
            <person name="Rochi L."/>
            <person name="Burguener G."/>
            <person name="Darino M."/>
            <person name="Turjanski A."/>
            <person name="Kreff E."/>
            <person name="Dieguez M.J."/>
            <person name="Sacco F."/>
        </authorList>
    </citation>
    <scope>NUCLEOTIDE SEQUENCE [LARGE SCALE GENOMIC DNA]</scope>
    <source>
        <strain evidence="1 2">RO10H11247</strain>
    </source>
</reference>
<dbReference type="EMBL" id="LAVV01006725">
    <property type="protein sequence ID" value="KNZ58599.1"/>
    <property type="molecule type" value="Genomic_DNA"/>
</dbReference>
<sequence length="208" mass="23786">MIPSPLPRNMWSQLFGGTLTNFPTSPHQFTVPGNFLEHKKSRLKNVKCIPSNVQHHLGHPPTAHLKFDLRCPQSGSHKPTVNSCKTQPSDRSFNQLNRAFCSPEASQVSYLIQTCMNFLDQKNMNFFNSISIWEVDLPDCRCSTFLPESEESENFIFAFQYSWQKSQILQHGQVMVMLESPHNTVDNFCLLGGRKVSLYTIMIHDPIV</sequence>
<dbReference type="OrthoDB" id="2506357at2759"/>
<proteinExistence type="predicted"/>
<dbReference type="VEuPathDB" id="FungiDB:VP01_189g3"/>
<dbReference type="Proteomes" id="UP000037035">
    <property type="component" value="Unassembled WGS sequence"/>
</dbReference>
<accession>A0A0L6VD06</accession>
<evidence type="ECO:0000313" key="2">
    <source>
        <dbReference type="Proteomes" id="UP000037035"/>
    </source>
</evidence>
<gene>
    <name evidence="1" type="ORF">VP01_189g3</name>
</gene>
<comment type="caution">
    <text evidence="1">The sequence shown here is derived from an EMBL/GenBank/DDBJ whole genome shotgun (WGS) entry which is preliminary data.</text>
</comment>
<dbReference type="AlphaFoldDB" id="A0A0L6VD06"/>
<keyword evidence="2" id="KW-1185">Reference proteome</keyword>
<evidence type="ECO:0000313" key="1">
    <source>
        <dbReference type="EMBL" id="KNZ58599.1"/>
    </source>
</evidence>
<name>A0A0L6VD06_9BASI</name>
<organism evidence="1 2">
    <name type="scientific">Puccinia sorghi</name>
    <dbReference type="NCBI Taxonomy" id="27349"/>
    <lineage>
        <taxon>Eukaryota</taxon>
        <taxon>Fungi</taxon>
        <taxon>Dikarya</taxon>
        <taxon>Basidiomycota</taxon>
        <taxon>Pucciniomycotina</taxon>
        <taxon>Pucciniomycetes</taxon>
        <taxon>Pucciniales</taxon>
        <taxon>Pucciniaceae</taxon>
        <taxon>Puccinia</taxon>
    </lineage>
</organism>